<dbReference type="OrthoDB" id="9804377at2"/>
<reference evidence="7 8" key="1">
    <citation type="submission" date="2019-01" db="EMBL/GenBank/DDBJ databases">
        <authorList>
            <consortium name="Pathogen Informatics"/>
        </authorList>
    </citation>
    <scope>NUCLEOTIDE SEQUENCE [LARGE SCALE GENOMIC DNA]</scope>
    <source>
        <strain evidence="7 8">NCTC10138</strain>
    </source>
</reference>
<keyword evidence="1 7" id="KW-0808">Transferase</keyword>
<name>A0A449BFD4_HAPAX</name>
<feature type="domain" description="Thiamin pyrophosphokinase thiamin-binding" evidence="6">
    <location>
        <begin position="132"/>
        <end position="194"/>
    </location>
</feature>
<dbReference type="SUPFAM" id="SSF63999">
    <property type="entry name" value="Thiamin pyrophosphokinase, catalytic domain"/>
    <property type="match status" value="1"/>
</dbReference>
<sequence length="200" mass="22781">MKVVVFSNIVPDKVNSLVGIENDDFIIAVDGAFDSLIKQKVRVNLVVGDLDSISDTKLLKKYDVLKLNKEKDDTDTKVAIKEAYKRSKTVILVGGIQGRRIEHFLANINLLDEHNNLMIVDQNSKIYLLEKGKHMINKNGYVSFFAYEDKTIITLEGFKYPLKNYELTKHDSLCISNEVIRLYGEIEISMGRVLVIESKK</sequence>
<dbReference type="InterPro" id="IPR036759">
    <property type="entry name" value="TPK_catalytic_sf"/>
</dbReference>
<evidence type="ECO:0000256" key="5">
    <source>
        <dbReference type="NCBIfam" id="TIGR01378"/>
    </source>
</evidence>
<dbReference type="KEGG" id="aaxa:NCTC10138_01563"/>
<dbReference type="Gene3D" id="3.40.50.10240">
    <property type="entry name" value="Thiamin pyrophosphokinase, catalytic domain"/>
    <property type="match status" value="1"/>
</dbReference>
<dbReference type="CDD" id="cd07995">
    <property type="entry name" value="TPK"/>
    <property type="match status" value="1"/>
</dbReference>
<dbReference type="Pfam" id="PF04263">
    <property type="entry name" value="TPK_catalytic"/>
    <property type="match status" value="1"/>
</dbReference>
<proteinExistence type="predicted"/>
<dbReference type="Proteomes" id="UP000289841">
    <property type="component" value="Chromosome"/>
</dbReference>
<dbReference type="PANTHER" id="PTHR41299:SF1">
    <property type="entry name" value="THIAMINE PYROPHOSPHOKINASE"/>
    <property type="match status" value="1"/>
</dbReference>
<evidence type="ECO:0000256" key="1">
    <source>
        <dbReference type="ARBA" id="ARBA00022679"/>
    </source>
</evidence>
<dbReference type="AlphaFoldDB" id="A0A449BFD4"/>
<dbReference type="SMART" id="SM00983">
    <property type="entry name" value="TPK_B1_binding"/>
    <property type="match status" value="1"/>
</dbReference>
<evidence type="ECO:0000259" key="6">
    <source>
        <dbReference type="SMART" id="SM00983"/>
    </source>
</evidence>
<accession>A0A449BFD4</accession>
<evidence type="ECO:0000313" key="7">
    <source>
        <dbReference type="EMBL" id="VEU81167.1"/>
    </source>
</evidence>
<evidence type="ECO:0000256" key="4">
    <source>
        <dbReference type="ARBA" id="ARBA00022840"/>
    </source>
</evidence>
<dbReference type="GO" id="GO:0016301">
    <property type="term" value="F:kinase activity"/>
    <property type="evidence" value="ECO:0007669"/>
    <property type="project" value="UniProtKB-KW"/>
</dbReference>
<keyword evidence="2" id="KW-0547">Nucleotide-binding</keyword>
<dbReference type="GO" id="GO:0009229">
    <property type="term" value="P:thiamine diphosphate biosynthetic process"/>
    <property type="evidence" value="ECO:0007669"/>
    <property type="project" value="InterPro"/>
</dbReference>
<evidence type="ECO:0000256" key="2">
    <source>
        <dbReference type="ARBA" id="ARBA00022741"/>
    </source>
</evidence>
<dbReference type="PANTHER" id="PTHR41299">
    <property type="entry name" value="THIAMINE PYROPHOSPHOKINASE"/>
    <property type="match status" value="1"/>
</dbReference>
<keyword evidence="8" id="KW-1185">Reference proteome</keyword>
<dbReference type="InterPro" id="IPR007373">
    <property type="entry name" value="Thiamin_PyroPKinase_B1-bd"/>
</dbReference>
<protein>
    <recommendedName>
        <fullName evidence="5">Thiamine diphosphokinase</fullName>
        <ecNumber evidence="5">2.7.6.2</ecNumber>
    </recommendedName>
</protein>
<dbReference type="EC" id="2.7.6.2" evidence="5"/>
<dbReference type="InterPro" id="IPR007371">
    <property type="entry name" value="TPK_catalytic"/>
</dbReference>
<dbReference type="InterPro" id="IPR036371">
    <property type="entry name" value="TPK_B1-bd_sf"/>
</dbReference>
<evidence type="ECO:0000256" key="3">
    <source>
        <dbReference type="ARBA" id="ARBA00022777"/>
    </source>
</evidence>
<dbReference type="GO" id="GO:0004788">
    <property type="term" value="F:thiamine diphosphokinase activity"/>
    <property type="evidence" value="ECO:0007669"/>
    <property type="project" value="UniProtKB-UniRule"/>
</dbReference>
<dbReference type="EMBL" id="LR215048">
    <property type="protein sequence ID" value="VEU81167.1"/>
    <property type="molecule type" value="Genomic_DNA"/>
</dbReference>
<dbReference type="GO" id="GO:0030975">
    <property type="term" value="F:thiamine binding"/>
    <property type="evidence" value="ECO:0007669"/>
    <property type="project" value="InterPro"/>
</dbReference>
<keyword evidence="4" id="KW-0067">ATP-binding</keyword>
<dbReference type="InterPro" id="IPR053149">
    <property type="entry name" value="TPK"/>
</dbReference>
<evidence type="ECO:0000313" key="8">
    <source>
        <dbReference type="Proteomes" id="UP000289841"/>
    </source>
</evidence>
<dbReference type="SUPFAM" id="SSF63862">
    <property type="entry name" value="Thiamin pyrophosphokinase, substrate-binding domain"/>
    <property type="match status" value="1"/>
</dbReference>
<dbReference type="STRING" id="1278311.GCA_000428705_01496"/>
<dbReference type="Pfam" id="PF04265">
    <property type="entry name" value="TPK_B1_binding"/>
    <property type="match status" value="1"/>
</dbReference>
<dbReference type="NCBIfam" id="TIGR01378">
    <property type="entry name" value="thi_PPkinase"/>
    <property type="match status" value="1"/>
</dbReference>
<dbReference type="InterPro" id="IPR006282">
    <property type="entry name" value="Thi_PPkinase"/>
</dbReference>
<organism evidence="7 8">
    <name type="scientific">Haploplasma axanthum</name>
    <name type="common">Acholeplasma axanthum</name>
    <dbReference type="NCBI Taxonomy" id="29552"/>
    <lineage>
        <taxon>Bacteria</taxon>
        <taxon>Bacillati</taxon>
        <taxon>Mycoplasmatota</taxon>
        <taxon>Mollicutes</taxon>
        <taxon>Acholeplasmatales</taxon>
        <taxon>Acholeplasmataceae</taxon>
        <taxon>Haploplasma</taxon>
    </lineage>
</organism>
<keyword evidence="3 7" id="KW-0418">Kinase</keyword>
<gene>
    <name evidence="7" type="primary">thiN</name>
    <name evidence="7" type="ORF">NCTC10138_01563</name>
</gene>
<dbReference type="GO" id="GO:0006772">
    <property type="term" value="P:thiamine metabolic process"/>
    <property type="evidence" value="ECO:0007669"/>
    <property type="project" value="UniProtKB-UniRule"/>
</dbReference>
<dbReference type="GO" id="GO:0005524">
    <property type="term" value="F:ATP binding"/>
    <property type="evidence" value="ECO:0007669"/>
    <property type="project" value="UniProtKB-KW"/>
</dbReference>
<dbReference type="RefSeq" id="WP_026390923.1">
    <property type="nucleotide sequence ID" value="NZ_LR215048.1"/>
</dbReference>